<dbReference type="SUPFAM" id="SSF46767">
    <property type="entry name" value="Methylated DNA-protein cysteine methyltransferase, C-terminal domain"/>
    <property type="match status" value="1"/>
</dbReference>
<dbReference type="Gene3D" id="3.30.160.70">
    <property type="entry name" value="Methylated DNA-protein cysteine methyltransferase domain"/>
    <property type="match status" value="1"/>
</dbReference>
<dbReference type="eggNOG" id="COG0350">
    <property type="taxonomic scope" value="Bacteria"/>
</dbReference>
<dbReference type="InterPro" id="IPR036217">
    <property type="entry name" value="MethylDNA_cys_MeTrfase_DNAb"/>
</dbReference>
<feature type="domain" description="Methylguanine DNA methyltransferase ribonuclease-like" evidence="11">
    <location>
        <begin position="8"/>
        <end position="67"/>
    </location>
</feature>
<dbReference type="GO" id="GO:0032259">
    <property type="term" value="P:methylation"/>
    <property type="evidence" value="ECO:0007669"/>
    <property type="project" value="UniProtKB-KW"/>
</dbReference>
<reference evidence="12 13" key="1">
    <citation type="journal article" date="2015" name="Nat. Commun.">
        <title>Production of butyrate from lysine and the Amadori product fructoselysine by a human gut commensal.</title>
        <authorList>
            <person name="Bui T.P."/>
            <person name="Ritari J."/>
            <person name="Boeren S."/>
            <person name="de Waard P."/>
            <person name="Plugge C.M."/>
            <person name="de Vos W.M."/>
        </authorList>
    </citation>
    <scope>NUCLEOTIDE SEQUENCE [LARGE SCALE GENOMIC DNA]</scope>
    <source>
        <strain evidence="12 13">AF211</strain>
    </source>
</reference>
<feature type="domain" description="Methylated-DNA-[protein]-cysteine S-methyltransferase DNA binding" evidence="10">
    <location>
        <begin position="72"/>
        <end position="151"/>
    </location>
</feature>
<dbReference type="PANTHER" id="PTHR10815:SF5">
    <property type="entry name" value="METHYLATED-DNA--PROTEIN-CYSTEINE METHYLTRANSFERASE"/>
    <property type="match status" value="1"/>
</dbReference>
<name>A0A0S2VZK7_9FIRM</name>
<keyword evidence="6 9" id="KW-0227">DNA damage</keyword>
<dbReference type="GO" id="GO:0003908">
    <property type="term" value="F:methylated-DNA-[protein]-cysteine S-methyltransferase activity"/>
    <property type="evidence" value="ECO:0007669"/>
    <property type="project" value="UniProtKB-UniRule"/>
</dbReference>
<dbReference type="InterPro" id="IPR014048">
    <property type="entry name" value="MethylDNA_cys_MeTrfase_DNA-bd"/>
</dbReference>
<dbReference type="InterPro" id="IPR036631">
    <property type="entry name" value="MGMT_N_sf"/>
</dbReference>
<dbReference type="GO" id="GO:0005737">
    <property type="term" value="C:cytoplasm"/>
    <property type="evidence" value="ECO:0007669"/>
    <property type="project" value="UniProtKB-SubCell"/>
</dbReference>
<dbReference type="NCBIfam" id="TIGR00589">
    <property type="entry name" value="ogt"/>
    <property type="match status" value="1"/>
</dbReference>
<protein>
    <recommendedName>
        <fullName evidence="9">Methylated-DNA--protein-cysteine methyltransferase</fullName>
        <ecNumber evidence="9">2.1.1.63</ecNumber>
    </recommendedName>
    <alternativeName>
        <fullName evidence="9">6-O-methylguanine-DNA methyltransferase</fullName>
        <shortName evidence="9">MGMT</shortName>
    </alternativeName>
    <alternativeName>
        <fullName evidence="9">O-6-methylguanine-DNA-alkyltransferase</fullName>
    </alternativeName>
</protein>
<evidence type="ECO:0000256" key="7">
    <source>
        <dbReference type="ARBA" id="ARBA00023204"/>
    </source>
</evidence>
<dbReference type="EMBL" id="CP011307">
    <property type="protein sequence ID" value="ALP92415.1"/>
    <property type="molecule type" value="Genomic_DNA"/>
</dbReference>
<dbReference type="InterPro" id="IPR008332">
    <property type="entry name" value="MethylG_MeTrfase_N"/>
</dbReference>
<dbReference type="STRING" id="1297617.IB211_00019c"/>
<gene>
    <name evidence="12" type="ORF">IB211_00019c</name>
</gene>
<comment type="function">
    <text evidence="9">Involved in the cellular defense against the biological effects of O6-methylguanine (O6-MeG) and O4-methylthymine (O4-MeT) in DNA. Repairs the methylated nucleobase in DNA by stoichiometrically transferring the methyl group to a cysteine residue in the enzyme. This is a suicide reaction: the enzyme is irreversibly inactivated.</text>
</comment>
<dbReference type="PATRIC" id="fig|1297617.4.peg.18"/>
<dbReference type="InterPro" id="IPR001497">
    <property type="entry name" value="MethylDNA_cys_MeTrfase_AS"/>
</dbReference>
<comment type="similarity">
    <text evidence="2 9">Belongs to the MGMT family.</text>
</comment>
<evidence type="ECO:0000256" key="3">
    <source>
        <dbReference type="ARBA" id="ARBA00022490"/>
    </source>
</evidence>
<dbReference type="PROSITE" id="PS00374">
    <property type="entry name" value="MGMT"/>
    <property type="match status" value="1"/>
</dbReference>
<dbReference type="AlphaFoldDB" id="A0A0S2VZK7"/>
<dbReference type="EC" id="2.1.1.63" evidence="9"/>
<accession>A0A0S2VZK7</accession>
<evidence type="ECO:0000256" key="1">
    <source>
        <dbReference type="ARBA" id="ARBA00001286"/>
    </source>
</evidence>
<evidence type="ECO:0000259" key="11">
    <source>
        <dbReference type="Pfam" id="PF02870"/>
    </source>
</evidence>
<dbReference type="Pfam" id="PF02870">
    <property type="entry name" value="Methyltransf_1N"/>
    <property type="match status" value="1"/>
</dbReference>
<dbReference type="Proteomes" id="UP000064844">
    <property type="component" value="Chromosome"/>
</dbReference>
<evidence type="ECO:0000256" key="2">
    <source>
        <dbReference type="ARBA" id="ARBA00008711"/>
    </source>
</evidence>
<evidence type="ECO:0000256" key="8">
    <source>
        <dbReference type="ARBA" id="ARBA00049348"/>
    </source>
</evidence>
<dbReference type="RefSeq" id="WP_147586023.1">
    <property type="nucleotide sequence ID" value="NZ_CP011307.1"/>
</dbReference>
<evidence type="ECO:0000313" key="13">
    <source>
        <dbReference type="Proteomes" id="UP000064844"/>
    </source>
</evidence>
<comment type="subcellular location">
    <subcellularLocation>
        <location evidence="9">Cytoplasm</location>
    </subcellularLocation>
</comment>
<dbReference type="GO" id="GO:0006307">
    <property type="term" value="P:DNA alkylation repair"/>
    <property type="evidence" value="ECO:0007669"/>
    <property type="project" value="UniProtKB-UniRule"/>
</dbReference>
<dbReference type="CDD" id="cd06445">
    <property type="entry name" value="ATase"/>
    <property type="match status" value="1"/>
</dbReference>
<proteinExistence type="inferred from homology"/>
<evidence type="ECO:0000313" key="12">
    <source>
        <dbReference type="EMBL" id="ALP92415.1"/>
    </source>
</evidence>
<keyword evidence="3 9" id="KW-0963">Cytoplasm</keyword>
<dbReference type="InterPro" id="IPR036388">
    <property type="entry name" value="WH-like_DNA-bd_sf"/>
</dbReference>
<dbReference type="PANTHER" id="PTHR10815">
    <property type="entry name" value="METHYLATED-DNA--PROTEIN-CYSTEINE METHYLTRANSFERASE"/>
    <property type="match status" value="1"/>
</dbReference>
<dbReference type="FunFam" id="1.10.10.10:FF:000214">
    <property type="entry name" value="Methylated-DNA--protein-cysteine methyltransferase"/>
    <property type="match status" value="1"/>
</dbReference>
<evidence type="ECO:0000256" key="5">
    <source>
        <dbReference type="ARBA" id="ARBA00022679"/>
    </source>
</evidence>
<dbReference type="Gene3D" id="1.10.10.10">
    <property type="entry name" value="Winged helix-like DNA-binding domain superfamily/Winged helix DNA-binding domain"/>
    <property type="match status" value="1"/>
</dbReference>
<comment type="catalytic activity">
    <reaction evidence="8 9">
        <text>a 6-O-methyl-2'-deoxyguanosine in DNA + L-cysteinyl-[protein] = S-methyl-L-cysteinyl-[protein] + a 2'-deoxyguanosine in DNA</text>
        <dbReference type="Rhea" id="RHEA:24000"/>
        <dbReference type="Rhea" id="RHEA-COMP:10131"/>
        <dbReference type="Rhea" id="RHEA-COMP:10132"/>
        <dbReference type="Rhea" id="RHEA-COMP:11367"/>
        <dbReference type="Rhea" id="RHEA-COMP:11368"/>
        <dbReference type="ChEBI" id="CHEBI:29950"/>
        <dbReference type="ChEBI" id="CHEBI:82612"/>
        <dbReference type="ChEBI" id="CHEBI:85445"/>
        <dbReference type="ChEBI" id="CHEBI:85448"/>
        <dbReference type="EC" id="2.1.1.63"/>
    </reaction>
</comment>
<keyword evidence="4 9" id="KW-0489">Methyltransferase</keyword>
<evidence type="ECO:0000256" key="9">
    <source>
        <dbReference type="HAMAP-Rule" id="MF_00772"/>
    </source>
</evidence>
<keyword evidence="13" id="KW-1185">Reference proteome</keyword>
<dbReference type="SUPFAM" id="SSF53155">
    <property type="entry name" value="Methylated DNA-protein cysteine methyltransferase domain"/>
    <property type="match status" value="1"/>
</dbReference>
<evidence type="ECO:0000256" key="4">
    <source>
        <dbReference type="ARBA" id="ARBA00022603"/>
    </source>
</evidence>
<feature type="active site" description="Nucleophile; methyl group acceptor" evidence="9">
    <location>
        <position position="123"/>
    </location>
</feature>
<dbReference type="KEGG" id="ibu:IB211_00019c"/>
<evidence type="ECO:0000256" key="6">
    <source>
        <dbReference type="ARBA" id="ARBA00022763"/>
    </source>
</evidence>
<keyword evidence="5 9" id="KW-0808">Transferase</keyword>
<evidence type="ECO:0000259" key="10">
    <source>
        <dbReference type="Pfam" id="PF01035"/>
    </source>
</evidence>
<dbReference type="Pfam" id="PF01035">
    <property type="entry name" value="DNA_binding_1"/>
    <property type="match status" value="1"/>
</dbReference>
<keyword evidence="7 9" id="KW-0234">DNA repair</keyword>
<sequence length="156" mass="16982">MELLSVPSRLGTFFLGGEAGHIIRLYLPGDPTPRIAEHETPVLSEARRQLLEYLAGRRTAFSFPLAPDGGTPFQRQVWRALEAIPFGETRTYGQIAAAVGNPKAVRAVGQANHRNPIPIFIPCHRVVGADGTLTGYAGGLELKRSLLKLERGKECP</sequence>
<comment type="miscellaneous">
    <text evidence="9">This enzyme catalyzes only one turnover and therefore is not strictly catalytic. According to one definition, an enzyme is a biocatalyst that acts repeatedly and over many reaction cycles.</text>
</comment>
<reference evidence="13" key="2">
    <citation type="submission" date="2015-04" db="EMBL/GenBank/DDBJ databases">
        <title>A butyrogenic pathway from the amino acid lysine in a human gut commensal.</title>
        <authorList>
            <person name="de Vos W.M."/>
            <person name="Bui N.T.P."/>
            <person name="Plugge C.M."/>
            <person name="Ritari J."/>
        </authorList>
    </citation>
    <scope>NUCLEOTIDE SEQUENCE [LARGE SCALE GENOMIC DNA]</scope>
    <source>
        <strain evidence="13">AF211</strain>
    </source>
</reference>
<dbReference type="InterPro" id="IPR023546">
    <property type="entry name" value="MGMT"/>
</dbReference>
<comment type="catalytic activity">
    <reaction evidence="1 9">
        <text>a 4-O-methyl-thymidine in DNA + L-cysteinyl-[protein] = a thymidine in DNA + S-methyl-L-cysteinyl-[protein]</text>
        <dbReference type="Rhea" id="RHEA:53428"/>
        <dbReference type="Rhea" id="RHEA-COMP:10131"/>
        <dbReference type="Rhea" id="RHEA-COMP:10132"/>
        <dbReference type="Rhea" id="RHEA-COMP:13555"/>
        <dbReference type="Rhea" id="RHEA-COMP:13556"/>
        <dbReference type="ChEBI" id="CHEBI:29950"/>
        <dbReference type="ChEBI" id="CHEBI:82612"/>
        <dbReference type="ChEBI" id="CHEBI:137386"/>
        <dbReference type="ChEBI" id="CHEBI:137387"/>
        <dbReference type="EC" id="2.1.1.63"/>
    </reaction>
</comment>
<organism evidence="12 13">
    <name type="scientific">Intestinimonas butyriciproducens</name>
    <dbReference type="NCBI Taxonomy" id="1297617"/>
    <lineage>
        <taxon>Bacteria</taxon>
        <taxon>Bacillati</taxon>
        <taxon>Bacillota</taxon>
        <taxon>Clostridia</taxon>
        <taxon>Eubacteriales</taxon>
        <taxon>Intestinimonas</taxon>
    </lineage>
</organism>
<dbReference type="HAMAP" id="MF_00772">
    <property type="entry name" value="OGT"/>
    <property type="match status" value="1"/>
</dbReference>